<evidence type="ECO:0000256" key="1">
    <source>
        <dbReference type="SAM" id="MobiDB-lite"/>
    </source>
</evidence>
<evidence type="ECO:0000313" key="2">
    <source>
        <dbReference type="EMBL" id="QCT00825.1"/>
    </source>
</evidence>
<evidence type="ECO:0000313" key="3">
    <source>
        <dbReference type="Proteomes" id="UP000300879"/>
    </source>
</evidence>
<accession>A0A4P8XES7</accession>
<gene>
    <name evidence="2" type="ORF">E6C60_0098</name>
</gene>
<dbReference type="KEGG" id="palo:E6C60_0098"/>
<name>A0A4P8XES7_9BACL</name>
<dbReference type="AlphaFoldDB" id="A0A4P8XES7"/>
<reference evidence="2 3" key="1">
    <citation type="submission" date="2019-05" db="EMBL/GenBank/DDBJ databases">
        <authorList>
            <person name="Chen C."/>
        </authorList>
    </citation>
    <scope>NUCLEOTIDE SEQUENCE [LARGE SCALE GENOMIC DNA]</scope>
    <source>
        <strain evidence="2 3">HB172198</strain>
    </source>
</reference>
<feature type="region of interest" description="Disordered" evidence="1">
    <location>
        <begin position="1"/>
        <end position="23"/>
    </location>
</feature>
<organism evidence="2 3">
    <name type="scientific">Paenibacillus algicola</name>
    <dbReference type="NCBI Taxonomy" id="2565926"/>
    <lineage>
        <taxon>Bacteria</taxon>
        <taxon>Bacillati</taxon>
        <taxon>Bacillota</taxon>
        <taxon>Bacilli</taxon>
        <taxon>Bacillales</taxon>
        <taxon>Paenibacillaceae</taxon>
        <taxon>Paenibacillus</taxon>
    </lineage>
</organism>
<sequence>MVGFASSAASSLPGSVNNNTRANAHEKKKMPLMIHFCIVKSSFPMYVHVFLL</sequence>
<keyword evidence="3" id="KW-1185">Reference proteome</keyword>
<proteinExistence type="predicted"/>
<dbReference type="Proteomes" id="UP000300879">
    <property type="component" value="Chromosome"/>
</dbReference>
<protein>
    <submittedName>
        <fullName evidence="2">Uncharacterized protein</fullName>
    </submittedName>
</protein>
<feature type="compositionally biased region" description="Polar residues" evidence="1">
    <location>
        <begin position="7"/>
        <end position="22"/>
    </location>
</feature>
<dbReference type="EMBL" id="CP040396">
    <property type="protein sequence ID" value="QCT00825.1"/>
    <property type="molecule type" value="Genomic_DNA"/>
</dbReference>